<sequence length="455" mass="51943">MTSLTTKLRSFNPAPITAQADAFELARARVERDFIVLTDGETLKLTHLLHDEEASPRQKENAYALLNRAAAPLALLAARDNASKFQSFEAAHGAAEIALWTTLRRWDPKKGMRLSTFVRLTLPVELERERKASEVIDRMDWAEITIKAAMHVITETGHNRLFLTNYTDAEGSVTVHRSAGKAPQFTLAFPLHATVTYLTTAQGNLIEKRATEATERNPMLAWFTNTKATTVKSFSARTRNWPRKQDRSKTGYKLSAIQKAGEDFITSTFGTKLTSRLMHRKVFNKPFRPIRQDEITPRMLQDVMRRDRVMKQQQFDEKAWSITRIADLMQQLHTVTSYDITISDDEGDETRLLDFIAAPEHDEDDTEIETLQDENGEEQDVIKPRFNDDQLEDSQRITERLQASGLWEMAMNIPLKKFLNAYDAGRPGFCTLCSRYGIRVKHGLQIVRAIEATLR</sequence>
<comment type="caution">
    <text evidence="1">The sequence shown here is derived from an EMBL/GenBank/DDBJ whole genome shotgun (WGS) entry which is preliminary data.</text>
</comment>
<reference evidence="1 2" key="1">
    <citation type="submission" date="2024-02" db="EMBL/GenBank/DDBJ databases">
        <title>Deinococcus aluminii NBRC 112889.</title>
        <authorList>
            <person name="Ichikawa N."/>
            <person name="Katano-Makiyama Y."/>
            <person name="Hidaka K."/>
        </authorList>
    </citation>
    <scope>NUCLEOTIDE SEQUENCE [LARGE SCALE GENOMIC DNA]</scope>
    <source>
        <strain evidence="1 2">NBRC 112889</strain>
    </source>
</reference>
<protein>
    <submittedName>
        <fullName evidence="1">Uncharacterized protein</fullName>
    </submittedName>
</protein>
<accession>A0ABP9XEW8</accession>
<name>A0ABP9XEW8_9DEIO</name>
<dbReference type="RefSeq" id="WP_345454756.1">
    <property type="nucleotide sequence ID" value="NZ_BAABRV010000005.1"/>
</dbReference>
<proteinExistence type="predicted"/>
<evidence type="ECO:0000313" key="1">
    <source>
        <dbReference type="EMBL" id="GAA5533911.1"/>
    </source>
</evidence>
<dbReference type="EMBL" id="BAABRV010000005">
    <property type="protein sequence ID" value="GAA5533911.1"/>
    <property type="molecule type" value="Genomic_DNA"/>
</dbReference>
<gene>
    <name evidence="1" type="ORF">Dalu01_02319</name>
</gene>
<keyword evidence="2" id="KW-1185">Reference proteome</keyword>
<evidence type="ECO:0000313" key="2">
    <source>
        <dbReference type="Proteomes" id="UP001404956"/>
    </source>
</evidence>
<organism evidence="1 2">
    <name type="scientific">Deinococcus aluminii</name>
    <dbReference type="NCBI Taxonomy" id="1656885"/>
    <lineage>
        <taxon>Bacteria</taxon>
        <taxon>Thermotogati</taxon>
        <taxon>Deinococcota</taxon>
        <taxon>Deinococci</taxon>
        <taxon>Deinococcales</taxon>
        <taxon>Deinococcaceae</taxon>
        <taxon>Deinococcus</taxon>
    </lineage>
</organism>
<dbReference type="Proteomes" id="UP001404956">
    <property type="component" value="Unassembled WGS sequence"/>
</dbReference>